<evidence type="ECO:0000313" key="1">
    <source>
        <dbReference type="EMBL" id="BAU03509.1"/>
    </source>
</evidence>
<dbReference type="OrthoDB" id="1426665at2759"/>
<dbReference type="AlphaFoldDB" id="A0A0S3TEH1"/>
<sequence>MVYYVDDVVNEGWSVVVHLKPRDLYEMGEEVQEELYENEPYQDQELEKFYSNDNEYVQLATNHLDEDIN</sequence>
<name>A0A0S3TEH1_PHAAN</name>
<gene>
    <name evidence="1" type="primary">Vigan.UMG119900</name>
    <name evidence="1" type="ORF">VIGAN_UM119900</name>
</gene>
<reference evidence="1" key="1">
    <citation type="journal article" date="2015" name="Sci. Rep.">
        <title>The power of single molecule real-time sequencing technology in the de novo assembly of a eukaryotic genome.</title>
        <authorList>
            <person name="Sakai H."/>
            <person name="Naito K."/>
            <person name="Ogiso-Tanaka E."/>
            <person name="Takahashi Y."/>
            <person name="Iseki K."/>
            <person name="Muto C."/>
            <person name="Satou K."/>
            <person name="Teruya K."/>
            <person name="Shiroma A."/>
            <person name="Shimoji M."/>
            <person name="Hirano T."/>
            <person name="Itoh T."/>
            <person name="Kaga A."/>
            <person name="Tomooka N."/>
        </authorList>
    </citation>
    <scope>NUCLEOTIDE SEQUENCE</scope>
</reference>
<organism evidence="1">
    <name type="scientific">Vigna angularis var. angularis</name>
    <dbReference type="NCBI Taxonomy" id="157739"/>
    <lineage>
        <taxon>Eukaryota</taxon>
        <taxon>Viridiplantae</taxon>
        <taxon>Streptophyta</taxon>
        <taxon>Embryophyta</taxon>
        <taxon>Tracheophyta</taxon>
        <taxon>Spermatophyta</taxon>
        <taxon>Magnoliopsida</taxon>
        <taxon>eudicotyledons</taxon>
        <taxon>Gunneridae</taxon>
        <taxon>Pentapetalae</taxon>
        <taxon>rosids</taxon>
        <taxon>fabids</taxon>
        <taxon>Fabales</taxon>
        <taxon>Fabaceae</taxon>
        <taxon>Papilionoideae</taxon>
        <taxon>50 kb inversion clade</taxon>
        <taxon>NPAAA clade</taxon>
        <taxon>indigoferoid/millettioid clade</taxon>
        <taxon>Phaseoleae</taxon>
        <taxon>Vigna</taxon>
    </lineage>
</organism>
<accession>A0A0S3TEH1</accession>
<protein>
    <recommendedName>
        <fullName evidence="2">DUF4216 domain-containing protein</fullName>
    </recommendedName>
</protein>
<dbReference type="EMBL" id="AP015586">
    <property type="protein sequence ID" value="BAU03509.1"/>
    <property type="molecule type" value="Genomic_DNA"/>
</dbReference>
<proteinExistence type="predicted"/>
<evidence type="ECO:0008006" key="2">
    <source>
        <dbReference type="Google" id="ProtNLM"/>
    </source>
</evidence>